<feature type="domain" description="RecJ OB" evidence="8">
    <location>
        <begin position="434"/>
        <end position="535"/>
    </location>
</feature>
<evidence type="ECO:0000259" key="7">
    <source>
        <dbReference type="Pfam" id="PF02272"/>
    </source>
</evidence>
<feature type="domain" description="DHHA1" evidence="7">
    <location>
        <begin position="328"/>
        <end position="422"/>
    </location>
</feature>
<evidence type="ECO:0000259" key="8">
    <source>
        <dbReference type="Pfam" id="PF17768"/>
    </source>
</evidence>
<dbReference type="InterPro" id="IPR003156">
    <property type="entry name" value="DHHA1_dom"/>
</dbReference>
<gene>
    <name evidence="9" type="ORF">UU29_C0004G0058</name>
</gene>
<dbReference type="EMBL" id="LCAB01000004">
    <property type="protein sequence ID" value="KKR83557.1"/>
    <property type="molecule type" value="Genomic_DNA"/>
</dbReference>
<dbReference type="GO" id="GO:0003676">
    <property type="term" value="F:nucleic acid binding"/>
    <property type="evidence" value="ECO:0007669"/>
    <property type="project" value="InterPro"/>
</dbReference>
<sequence length="539" mass="59100">MSKVWKVTPKTSDDLVEQLLINRGIKTEEEKEKFFNPKLEDYEADLQIPGIEKAKKRILKAVENKELIVVYGDYDVDGVCGTAVLYHGLTSLGIKVLPYIPHREKEGYGLSKEGLQTIKEKGASLIITVDNGIVALEQAGFAQAIGLDLIITDHHLPAEEKPQCLALIHCTKMCGTAVGWCLVRSLVSKGLAEELLDLVGIATICDLVPLLGVNRALTALGLVQLNKTNRAGLLALFYESRLDFGKITSYEVGHILGPRLNAIGRLEHAIDSVRLLCTKDKDKARKLAQLLCAANDQKKQLSMQATVEAKEMIAQEKGLHPDETVGKKKILVLHSEKWIPGIIGLIAAKVAEEYHLPTIVLSRGEAESKGSARSVNGLDIVETLRKCSDLLNDVGGHPKAAGFTIDSSKIDVFKKRLESLVGETVFEDVDELEIELEVSSSKLSKELVIKLEKFEPTGVGNPKPVLATRNIRVFGLKTVGERKHLKFKADGIESIAFSLGHLSNLLEEGQLVNAAYYLEINQFNGNSTLQLKVLDLQLA</sequence>
<comment type="similarity">
    <text evidence="1">Belongs to the RecJ family.</text>
</comment>
<evidence type="ECO:0000256" key="4">
    <source>
        <dbReference type="ARBA" id="ARBA00022801"/>
    </source>
</evidence>
<accession>A0A0G0X7E5</accession>
<dbReference type="Pfam" id="PF02272">
    <property type="entry name" value="DHHA1"/>
    <property type="match status" value="1"/>
</dbReference>
<dbReference type="GO" id="GO:0006310">
    <property type="term" value="P:DNA recombination"/>
    <property type="evidence" value="ECO:0007669"/>
    <property type="project" value="InterPro"/>
</dbReference>
<comment type="caution">
    <text evidence="9">The sequence shown here is derived from an EMBL/GenBank/DDBJ whole genome shotgun (WGS) entry which is preliminary data.</text>
</comment>
<dbReference type="PATRIC" id="fig|1618424.3.peg.283"/>
<feature type="domain" description="DDH" evidence="6">
    <location>
        <begin position="68"/>
        <end position="179"/>
    </location>
</feature>
<evidence type="ECO:0000256" key="2">
    <source>
        <dbReference type="ARBA" id="ARBA00019841"/>
    </source>
</evidence>
<evidence type="ECO:0000256" key="1">
    <source>
        <dbReference type="ARBA" id="ARBA00005915"/>
    </source>
</evidence>
<dbReference type="GO" id="GO:0006281">
    <property type="term" value="P:DNA repair"/>
    <property type="evidence" value="ECO:0007669"/>
    <property type="project" value="InterPro"/>
</dbReference>
<keyword evidence="4" id="KW-0378">Hydrolase</keyword>
<keyword evidence="5 9" id="KW-0269">Exonuclease</keyword>
<dbReference type="Pfam" id="PF01368">
    <property type="entry name" value="DHH"/>
    <property type="match status" value="1"/>
</dbReference>
<protein>
    <recommendedName>
        <fullName evidence="2">Single-stranded-DNA-specific exonuclease RecJ</fullName>
    </recommendedName>
</protein>
<dbReference type="SUPFAM" id="SSF64182">
    <property type="entry name" value="DHH phosphoesterases"/>
    <property type="match status" value="1"/>
</dbReference>
<keyword evidence="3" id="KW-0540">Nuclease</keyword>
<dbReference type="AlphaFoldDB" id="A0A0G0X7E5"/>
<dbReference type="Gene3D" id="3.90.1640.30">
    <property type="match status" value="1"/>
</dbReference>
<dbReference type="PANTHER" id="PTHR30255:SF2">
    <property type="entry name" value="SINGLE-STRANDED-DNA-SPECIFIC EXONUCLEASE RECJ"/>
    <property type="match status" value="1"/>
</dbReference>
<dbReference type="NCBIfam" id="TIGR00644">
    <property type="entry name" value="recJ"/>
    <property type="match status" value="1"/>
</dbReference>
<reference evidence="9 10" key="1">
    <citation type="journal article" date="2015" name="Nature">
        <title>rRNA introns, odd ribosomes, and small enigmatic genomes across a large radiation of phyla.</title>
        <authorList>
            <person name="Brown C.T."/>
            <person name="Hug L.A."/>
            <person name="Thomas B.C."/>
            <person name="Sharon I."/>
            <person name="Castelle C.J."/>
            <person name="Singh A."/>
            <person name="Wilkins M.J."/>
            <person name="Williams K.H."/>
            <person name="Banfield J.F."/>
        </authorList>
    </citation>
    <scope>NUCLEOTIDE SEQUENCE [LARGE SCALE GENOMIC DNA]</scope>
</reference>
<dbReference type="Gene3D" id="3.10.310.30">
    <property type="match status" value="1"/>
</dbReference>
<dbReference type="Proteomes" id="UP000034601">
    <property type="component" value="Unassembled WGS sequence"/>
</dbReference>
<dbReference type="Pfam" id="PF17768">
    <property type="entry name" value="RecJ_OB"/>
    <property type="match status" value="1"/>
</dbReference>
<evidence type="ECO:0000256" key="5">
    <source>
        <dbReference type="ARBA" id="ARBA00022839"/>
    </source>
</evidence>
<evidence type="ECO:0000256" key="3">
    <source>
        <dbReference type="ARBA" id="ARBA00022722"/>
    </source>
</evidence>
<dbReference type="GO" id="GO:0008409">
    <property type="term" value="F:5'-3' exonuclease activity"/>
    <property type="evidence" value="ECO:0007669"/>
    <property type="project" value="InterPro"/>
</dbReference>
<proteinExistence type="inferred from homology"/>
<dbReference type="InterPro" id="IPR041122">
    <property type="entry name" value="RecJ_OB"/>
</dbReference>
<dbReference type="PANTHER" id="PTHR30255">
    <property type="entry name" value="SINGLE-STRANDED-DNA-SPECIFIC EXONUCLEASE RECJ"/>
    <property type="match status" value="1"/>
</dbReference>
<dbReference type="InterPro" id="IPR051673">
    <property type="entry name" value="SSDNA_exonuclease_RecJ"/>
</dbReference>
<organism evidence="9 10">
    <name type="scientific">Candidatus Daviesbacteria bacterium GW2011_GWA2_40_9</name>
    <dbReference type="NCBI Taxonomy" id="1618424"/>
    <lineage>
        <taxon>Bacteria</taxon>
        <taxon>Candidatus Daviesiibacteriota</taxon>
    </lineage>
</organism>
<dbReference type="InterPro" id="IPR038763">
    <property type="entry name" value="DHH_sf"/>
</dbReference>
<dbReference type="InterPro" id="IPR001667">
    <property type="entry name" value="DDH_dom"/>
</dbReference>
<evidence type="ECO:0000313" key="9">
    <source>
        <dbReference type="EMBL" id="KKR83557.1"/>
    </source>
</evidence>
<evidence type="ECO:0000259" key="6">
    <source>
        <dbReference type="Pfam" id="PF01368"/>
    </source>
</evidence>
<name>A0A0G0X7E5_9BACT</name>
<evidence type="ECO:0000313" key="10">
    <source>
        <dbReference type="Proteomes" id="UP000034601"/>
    </source>
</evidence>
<dbReference type="InterPro" id="IPR004610">
    <property type="entry name" value="RecJ"/>
</dbReference>